<feature type="repeat" description="TPR" evidence="1">
    <location>
        <begin position="237"/>
        <end position="270"/>
    </location>
</feature>
<dbReference type="PANTHER" id="PTHR46050">
    <property type="entry name" value="TPR REPEAT-CONTAINING THIOREDOXIN"/>
    <property type="match status" value="1"/>
</dbReference>
<dbReference type="InterPro" id="IPR036249">
    <property type="entry name" value="Thioredoxin-like_sf"/>
</dbReference>
<gene>
    <name evidence="4" type="ORF">CSSPTR1EN2_LOCUS21862</name>
</gene>
<organism evidence="4 5">
    <name type="scientific">Sphagnum troendelagicum</name>
    <dbReference type="NCBI Taxonomy" id="128251"/>
    <lineage>
        <taxon>Eukaryota</taxon>
        <taxon>Viridiplantae</taxon>
        <taxon>Streptophyta</taxon>
        <taxon>Embryophyta</taxon>
        <taxon>Bryophyta</taxon>
        <taxon>Sphagnophytina</taxon>
        <taxon>Sphagnopsida</taxon>
        <taxon>Sphagnales</taxon>
        <taxon>Sphagnaceae</taxon>
        <taxon>Sphagnum</taxon>
    </lineage>
</organism>
<name>A0ABP0UZ82_9BRYO</name>
<feature type="compositionally biased region" description="Low complexity" evidence="2">
    <location>
        <begin position="108"/>
        <end position="132"/>
    </location>
</feature>
<dbReference type="CDD" id="cd02947">
    <property type="entry name" value="TRX_family"/>
    <property type="match status" value="1"/>
</dbReference>
<sequence>MLFPFTHSMKKKSSCNFIHNILNKKIFSKEDSFTYSSIYSSHGFPREKNPQQQGMSKPDAPTTAAGQLSSVTSSSSTIAGASSGSSSGGGSPGTVLNLKVSSSATADSPSPRAGSSTSSGASSRGSSFAGSPTVGGGRSGSTSVASLFGTTSTTTTKNKNNNVNTSGASTAAESSSTGPATVRSSSSNAGNLHGAVISNGGSEGPKGVAASTVHGRGNIYAVGESLLIKRMLSSTDPEDVKNAGNDQYKKGNFSEALSLYDRAVSLAPNRASYRSNRAAALTGLGRLAEAVQECEESIKLDASYIRGHQRLVSLCIRLGRVERAKKILKVCGPQLDLGDIQRLEMIEKHLMRCSEAKKVSDWNTIVRESEAAITAGADSAPQILVLKAEALLKLCRPEEAEMVITSAQKVETALRKATGMLTDTTILIVQVQIDMALGRFDDAVTTAEKAAHFDPNNSEVIGMLRTARAVVSARTTGNDLYKAGRILEASLAYGQGLHAHPSNAVLLCNRAACRSKLGQYEKAIEDCNAALVAQPRYTKALLRRAQLNCQLERWADSLRDYEDLKRELPGDEEVARALSEVQLGFKKSLGEKMNQMWYGGNVEDISSNDQFREAVSHSGLAVVLFNTKWSDRCRQMTPVVDQLAKQNVGVKFLKVDVEANPFLAKAESIDFVPTFKIYKNGFKVKELLGPTQEALEHAVSHYNSTTL</sequence>
<feature type="region of interest" description="Disordered" evidence="2">
    <location>
        <begin position="39"/>
        <end position="209"/>
    </location>
</feature>
<reference evidence="4" key="1">
    <citation type="submission" date="2024-02" db="EMBL/GenBank/DDBJ databases">
        <authorList>
            <consortium name="ELIXIR-Norway"/>
            <consortium name="Elixir Norway"/>
        </authorList>
    </citation>
    <scope>NUCLEOTIDE SEQUENCE</scope>
</reference>
<dbReference type="Pfam" id="PF00085">
    <property type="entry name" value="Thioredoxin"/>
    <property type="match status" value="1"/>
</dbReference>
<dbReference type="InterPro" id="IPR019734">
    <property type="entry name" value="TPR_rpt"/>
</dbReference>
<evidence type="ECO:0000313" key="4">
    <source>
        <dbReference type="EMBL" id="CAK9233949.1"/>
    </source>
</evidence>
<evidence type="ECO:0000256" key="1">
    <source>
        <dbReference type="PROSITE-ProRule" id="PRU00339"/>
    </source>
</evidence>
<dbReference type="Pfam" id="PF00515">
    <property type="entry name" value="TPR_1"/>
    <property type="match status" value="1"/>
</dbReference>
<dbReference type="Proteomes" id="UP001497512">
    <property type="component" value="Chromosome 8"/>
</dbReference>
<dbReference type="EMBL" id="OZ019900">
    <property type="protein sequence ID" value="CAK9233949.1"/>
    <property type="molecule type" value="Genomic_DNA"/>
</dbReference>
<dbReference type="Gene3D" id="3.40.30.10">
    <property type="entry name" value="Glutaredoxin"/>
    <property type="match status" value="1"/>
</dbReference>
<protein>
    <recommendedName>
        <fullName evidence="3">Thioredoxin domain-containing protein</fullName>
    </recommendedName>
</protein>
<dbReference type="SUPFAM" id="SSF52833">
    <property type="entry name" value="Thioredoxin-like"/>
    <property type="match status" value="1"/>
</dbReference>
<dbReference type="SMART" id="SM00028">
    <property type="entry name" value="TPR"/>
    <property type="match status" value="6"/>
</dbReference>
<feature type="compositionally biased region" description="Low complexity" evidence="2">
    <location>
        <begin position="64"/>
        <end position="85"/>
    </location>
</feature>
<dbReference type="SUPFAM" id="SSF48452">
    <property type="entry name" value="TPR-like"/>
    <property type="match status" value="1"/>
</dbReference>
<dbReference type="InterPro" id="IPR013766">
    <property type="entry name" value="Thioredoxin_domain"/>
</dbReference>
<dbReference type="Gene3D" id="1.25.40.10">
    <property type="entry name" value="Tetratricopeptide repeat domain"/>
    <property type="match status" value="1"/>
</dbReference>
<dbReference type="InterPro" id="IPR011990">
    <property type="entry name" value="TPR-like_helical_dom_sf"/>
</dbReference>
<dbReference type="Pfam" id="PF13432">
    <property type="entry name" value="TPR_16"/>
    <property type="match status" value="1"/>
</dbReference>
<evidence type="ECO:0000256" key="2">
    <source>
        <dbReference type="SAM" id="MobiDB-lite"/>
    </source>
</evidence>
<accession>A0ABP0UZ82</accession>
<keyword evidence="5" id="KW-1185">Reference proteome</keyword>
<dbReference type="PROSITE" id="PS50005">
    <property type="entry name" value="TPR"/>
    <property type="match status" value="1"/>
</dbReference>
<dbReference type="PANTHER" id="PTHR46050:SF29">
    <property type="entry name" value="TPR REPEAT-CONTAINING THIOREDOXIN TTL4"/>
    <property type="match status" value="1"/>
</dbReference>
<keyword evidence="1" id="KW-0802">TPR repeat</keyword>
<proteinExistence type="predicted"/>
<feature type="domain" description="Thioredoxin" evidence="3">
    <location>
        <begin position="607"/>
        <end position="699"/>
    </location>
</feature>
<evidence type="ECO:0000259" key="3">
    <source>
        <dbReference type="Pfam" id="PF00085"/>
    </source>
</evidence>
<dbReference type="InterPro" id="IPR044534">
    <property type="entry name" value="TTL1-4"/>
</dbReference>
<evidence type="ECO:0000313" key="5">
    <source>
        <dbReference type="Proteomes" id="UP001497512"/>
    </source>
</evidence>
<feature type="compositionally biased region" description="Low complexity" evidence="2">
    <location>
        <begin position="140"/>
        <end position="181"/>
    </location>
</feature>